<evidence type="ECO:0000256" key="8">
    <source>
        <dbReference type="PROSITE-ProRule" id="PRU01360"/>
    </source>
</evidence>
<dbReference type="GO" id="GO:0009279">
    <property type="term" value="C:cell outer membrane"/>
    <property type="evidence" value="ECO:0007669"/>
    <property type="project" value="UniProtKB-SubCell"/>
</dbReference>
<evidence type="ECO:0000259" key="12">
    <source>
        <dbReference type="Pfam" id="PF07715"/>
    </source>
</evidence>
<dbReference type="Gene3D" id="2.40.170.20">
    <property type="entry name" value="TonB-dependent receptor, beta-barrel domain"/>
    <property type="match status" value="1"/>
</dbReference>
<feature type="chain" id="PRO_5011641418" evidence="10">
    <location>
        <begin position="19"/>
        <end position="1107"/>
    </location>
</feature>
<evidence type="ECO:0000256" key="9">
    <source>
        <dbReference type="RuleBase" id="RU003357"/>
    </source>
</evidence>
<reference evidence="13 14" key="1">
    <citation type="submission" date="2016-10" db="EMBL/GenBank/DDBJ databases">
        <authorList>
            <person name="de Groot N.N."/>
        </authorList>
    </citation>
    <scope>NUCLEOTIDE SEQUENCE [LARGE SCALE GENOMIC DNA]</scope>
    <source>
        <strain evidence="13 14">RK1</strain>
    </source>
</reference>
<dbReference type="InterPro" id="IPR039426">
    <property type="entry name" value="TonB-dep_rcpt-like"/>
</dbReference>
<evidence type="ECO:0000256" key="3">
    <source>
        <dbReference type="ARBA" id="ARBA00022452"/>
    </source>
</evidence>
<evidence type="ECO:0000256" key="6">
    <source>
        <dbReference type="ARBA" id="ARBA00023136"/>
    </source>
</evidence>
<keyword evidence="4 8" id="KW-0812">Transmembrane</keyword>
<gene>
    <name evidence="13" type="ORF">SAMN05444682_102262</name>
</gene>
<keyword evidence="6 8" id="KW-0472">Membrane</keyword>
<dbReference type="Gene3D" id="2.170.130.10">
    <property type="entry name" value="TonB-dependent receptor, plug domain"/>
    <property type="match status" value="1"/>
</dbReference>
<evidence type="ECO:0000256" key="10">
    <source>
        <dbReference type="SAM" id="SignalP"/>
    </source>
</evidence>
<dbReference type="SUPFAM" id="SSF49464">
    <property type="entry name" value="Carboxypeptidase regulatory domain-like"/>
    <property type="match status" value="1"/>
</dbReference>
<dbReference type="STRING" id="1477437.SAMN05444682_102262"/>
<dbReference type="InterPro" id="IPR008969">
    <property type="entry name" value="CarboxyPept-like_regulatory"/>
</dbReference>
<comment type="subcellular location">
    <subcellularLocation>
        <location evidence="1 8">Cell outer membrane</location>
        <topology evidence="1 8">Multi-pass membrane protein</topology>
    </subcellularLocation>
</comment>
<evidence type="ECO:0000256" key="4">
    <source>
        <dbReference type="ARBA" id="ARBA00022692"/>
    </source>
</evidence>
<dbReference type="SUPFAM" id="SSF56935">
    <property type="entry name" value="Porins"/>
    <property type="match status" value="1"/>
</dbReference>
<accession>A0A1I3FDB1</accession>
<feature type="signal peptide" evidence="10">
    <location>
        <begin position="1"/>
        <end position="18"/>
    </location>
</feature>
<keyword evidence="2 8" id="KW-0813">Transport</keyword>
<dbReference type="Pfam" id="PF13715">
    <property type="entry name" value="CarbopepD_reg_2"/>
    <property type="match status" value="1"/>
</dbReference>
<dbReference type="AlphaFoldDB" id="A0A1I3FDB1"/>
<dbReference type="InterPro" id="IPR023996">
    <property type="entry name" value="TonB-dep_OMP_SusC/RagA"/>
</dbReference>
<feature type="domain" description="TonB-dependent receptor-like beta-barrel" evidence="11">
    <location>
        <begin position="505"/>
        <end position="1071"/>
    </location>
</feature>
<dbReference type="NCBIfam" id="TIGR04056">
    <property type="entry name" value="OMP_RagA_SusC"/>
    <property type="match status" value="1"/>
</dbReference>
<dbReference type="Proteomes" id="UP000198670">
    <property type="component" value="Unassembled WGS sequence"/>
</dbReference>
<dbReference type="NCBIfam" id="TIGR04057">
    <property type="entry name" value="SusC_RagA_signa"/>
    <property type="match status" value="1"/>
</dbReference>
<dbReference type="PROSITE" id="PS52016">
    <property type="entry name" value="TONB_DEPENDENT_REC_3"/>
    <property type="match status" value="1"/>
</dbReference>
<dbReference type="Pfam" id="PF07715">
    <property type="entry name" value="Plug"/>
    <property type="match status" value="1"/>
</dbReference>
<feature type="domain" description="TonB-dependent receptor plug" evidence="12">
    <location>
        <begin position="204"/>
        <end position="311"/>
    </location>
</feature>
<dbReference type="Pfam" id="PF00593">
    <property type="entry name" value="TonB_dep_Rec_b-barrel"/>
    <property type="match status" value="1"/>
</dbReference>
<dbReference type="InterPro" id="IPR023997">
    <property type="entry name" value="TonB-dep_OMP_SusC/RagA_CS"/>
</dbReference>
<proteinExistence type="inferred from homology"/>
<keyword evidence="3 8" id="KW-1134">Transmembrane beta strand</keyword>
<dbReference type="InterPro" id="IPR012910">
    <property type="entry name" value="Plug_dom"/>
</dbReference>
<dbReference type="InterPro" id="IPR036942">
    <property type="entry name" value="Beta-barrel_TonB_sf"/>
</dbReference>
<dbReference type="Gene3D" id="2.60.40.1120">
    <property type="entry name" value="Carboxypeptidase-like, regulatory domain"/>
    <property type="match status" value="1"/>
</dbReference>
<comment type="similarity">
    <text evidence="8 9">Belongs to the TonB-dependent receptor family.</text>
</comment>
<dbReference type="InterPro" id="IPR037066">
    <property type="entry name" value="Plug_dom_sf"/>
</dbReference>
<evidence type="ECO:0000256" key="2">
    <source>
        <dbReference type="ARBA" id="ARBA00022448"/>
    </source>
</evidence>
<evidence type="ECO:0000256" key="1">
    <source>
        <dbReference type="ARBA" id="ARBA00004571"/>
    </source>
</evidence>
<name>A0A1I3FDB1_9SPHI</name>
<evidence type="ECO:0000256" key="5">
    <source>
        <dbReference type="ARBA" id="ARBA00023077"/>
    </source>
</evidence>
<evidence type="ECO:0000313" key="14">
    <source>
        <dbReference type="Proteomes" id="UP000198670"/>
    </source>
</evidence>
<keyword evidence="14" id="KW-1185">Reference proteome</keyword>
<keyword evidence="5 9" id="KW-0798">TonB box</keyword>
<organism evidence="13 14">
    <name type="scientific">Parapedobacter indicus</name>
    <dbReference type="NCBI Taxonomy" id="1477437"/>
    <lineage>
        <taxon>Bacteria</taxon>
        <taxon>Pseudomonadati</taxon>
        <taxon>Bacteroidota</taxon>
        <taxon>Sphingobacteriia</taxon>
        <taxon>Sphingobacteriales</taxon>
        <taxon>Sphingobacteriaceae</taxon>
        <taxon>Parapedobacter</taxon>
    </lineage>
</organism>
<sequence>MRKLLLFVWVVLVVSAKAETRAQPLSVSYKGTTVAHILADLKKQTGLKFFYEEELIARCGKMDIELQDKSIKEILDAVLIPNRLEYRIIGGTVNIIAARRGVSSKAPTKQQRVIPGIVHDDTGAPLEGASVSVKGASHIGTTTGDDGRFTLEIPSADAVLIVSYLGFVSQEVSTSGAQPLSIVLQPDKSDLQEVVVVGYGTMQKKDLTGAVSSVQGQEIAARKTTQVSTALQGAVPGLMVTRSGNAPGASATIRVRGITTLTDAGSNPLIILDGVPIDDINSINPNDIDNISVLKDAASASIYGSRAASGVILVTTKRAKAGQSGIEYNFEQGWETPTATPEYVDAVRFMQLVNELRWNDNGNNDNEYPNYPKDVIDNYVSLNQERPDEFPDTDWQGLIMKNAAPRQSHILSIYGAGETIRSRASLAYDRIDALHNHRSYERLTGRINTDATIGDRISASMDINFKRTISKQPIMDPLYKMGIVPPIYAAIWSDGRIGAGKDGANIYARLNHGGFNNAWYNQLGGKINIDYKPLDGLKLSGIFSPFLNMNKGKIFNKQIPYTTWSSPDQVAGYIEGATNTNLSESRNDDYRYTVQFLANYDKKFGDHQLGLLAGYEYFKAFNENLGASRDQYDLDNYPYLNLGPLAFRDNNGNAYENAYRSWFGRVSYNYKSRYLLQGNLRYDASSRFAPGYRWGAFPSISAGWVVTEEPFFNKNGILSFLKIRGSWGTLGNERIGNYPYQAILRFENNSLFYNGNNVVSAQSAAQWQYAIRDITWETTHSYDIGVDANLLDNRLSVVFDYYQKTTKDILLELEIPDFVGFDNPYQNTGNMYTRGWEAQVGWRERFDNWHYNASFNVSDFRSRMGNLGGTEFLGDQIKVEGSEFNEWYGYISDGLYQTQEEVDNSATLNANVAPGDVRYRDISGPEGTPDGKISPEYDRVFLGGSLPRYMFGGNVNVGYRQWDFGIVIEGVGKRNSRLSTHIVRPLLENYGNFPIILDGNSWSHYNTEEVNRSALYPRYSNTSAGNNYAMSDYWLINGGYLRLKNISVGYNLPAALLERVGIGSIRLYGTVNDVFVKHNFPKGWDPENTSLGYPITRTYLIGAAIRF</sequence>
<dbReference type="EMBL" id="FOQO01000002">
    <property type="protein sequence ID" value="SFI08891.1"/>
    <property type="molecule type" value="Genomic_DNA"/>
</dbReference>
<keyword evidence="10" id="KW-0732">Signal</keyword>
<protein>
    <submittedName>
        <fullName evidence="13">TonB-linked outer membrane protein, SusC/RagA family</fullName>
    </submittedName>
</protein>
<evidence type="ECO:0000313" key="13">
    <source>
        <dbReference type="EMBL" id="SFI08891.1"/>
    </source>
</evidence>
<dbReference type="RefSeq" id="WP_245893084.1">
    <property type="nucleotide sequence ID" value="NZ_FOQO01000002.1"/>
</dbReference>
<evidence type="ECO:0000259" key="11">
    <source>
        <dbReference type="Pfam" id="PF00593"/>
    </source>
</evidence>
<dbReference type="InterPro" id="IPR000531">
    <property type="entry name" value="Beta-barrel_TonB"/>
</dbReference>
<evidence type="ECO:0000256" key="7">
    <source>
        <dbReference type="ARBA" id="ARBA00023237"/>
    </source>
</evidence>
<keyword evidence="7 8" id="KW-0998">Cell outer membrane</keyword>